<gene>
    <name evidence="3" type="primary">Kcnh2_2</name>
    <name evidence="3" type="ORF">GTO93_0019613</name>
</gene>
<dbReference type="InterPro" id="IPR014710">
    <property type="entry name" value="RmlC-like_jellyroll"/>
</dbReference>
<dbReference type="InterPro" id="IPR050818">
    <property type="entry name" value="KCNH_animal-type"/>
</dbReference>
<feature type="compositionally biased region" description="Polar residues" evidence="1">
    <location>
        <begin position="440"/>
        <end position="451"/>
    </location>
</feature>
<feature type="domain" description="Cyclic nucleotide-binding" evidence="2">
    <location>
        <begin position="37"/>
        <end position="79"/>
    </location>
</feature>
<feature type="non-terminal residue" evidence="3">
    <location>
        <position position="1"/>
    </location>
</feature>
<feature type="compositionally biased region" description="Basic and acidic residues" evidence="1">
    <location>
        <begin position="161"/>
        <end position="170"/>
    </location>
</feature>
<proteinExistence type="predicted"/>
<dbReference type="Gene3D" id="2.60.120.10">
    <property type="entry name" value="Jelly Rolls"/>
    <property type="match status" value="1"/>
</dbReference>
<dbReference type="PROSITE" id="PS50042">
    <property type="entry name" value="CNMP_BINDING_3"/>
    <property type="match status" value="1"/>
</dbReference>
<dbReference type="PANTHER" id="PTHR10217:SF506">
    <property type="entry name" value="POTASSIUM VOLTAGE-GATED CHANNEL SUBFAMILY H MEMBER 2"/>
    <property type="match status" value="1"/>
</dbReference>
<accession>A0ABS2Y0Y5</accession>
<protein>
    <submittedName>
        <fullName evidence="3">KCNH2 protein</fullName>
    </submittedName>
</protein>
<feature type="non-terminal residue" evidence="3">
    <location>
        <position position="451"/>
    </location>
</feature>
<evidence type="ECO:0000313" key="3">
    <source>
        <dbReference type="EMBL" id="MBN3280187.1"/>
    </source>
</evidence>
<feature type="compositionally biased region" description="Basic and acidic residues" evidence="1">
    <location>
        <begin position="130"/>
        <end position="140"/>
    </location>
</feature>
<feature type="region of interest" description="Disordered" evidence="1">
    <location>
        <begin position="127"/>
        <end position="228"/>
    </location>
</feature>
<dbReference type="InterPro" id="IPR000595">
    <property type="entry name" value="cNMP-bd_dom"/>
</dbReference>
<dbReference type="InterPro" id="IPR018490">
    <property type="entry name" value="cNMP-bd_dom_sf"/>
</dbReference>
<sequence length="451" mass="50035">MHPIAWTSPVRVQAIPLPTVDGSSQGTAYKWPNAAQGKNDIFGEPINLYARPGKSNAEVRALTYCDLHKIHREDVLEVLDMYPEFSDHFWSNLEITFNLRDTNMIPGSPSSDDSDCGFNRLRRRKLSFRRRTEKDDKNAGEIKMTQKPLRRGRRQGSNKQGEGRKPEWEGAHSSVSSPLESSEEEGEGPLLQVPPPPSTILEMSPPKVTPSQLHFRGTREGERDPKTGNTCNALSGAFSGVSNIFSFWGDSCSQQYQELPRCTVPRRAPGNAPTHSITRRQRSEVECRLDLLQKQMNRLESRMTSDIGAIMQLLQRQIVLVPPAYSTVLSPSQPAPYPGLGERLVQPVPPLESDTLASLSQISDSLNFEESPLKSCYSLLSTTELLPKDLPAETPLAGEACQTASHTEADQDPTGAKSSHVWPRRLSLSEQHRGDPLDTLTPQRHSSDPGS</sequence>
<evidence type="ECO:0000256" key="1">
    <source>
        <dbReference type="SAM" id="MobiDB-lite"/>
    </source>
</evidence>
<dbReference type="PANTHER" id="PTHR10217">
    <property type="entry name" value="VOLTAGE AND LIGAND GATED POTASSIUM CHANNEL"/>
    <property type="match status" value="1"/>
</dbReference>
<feature type="compositionally biased region" description="Basic and acidic residues" evidence="1">
    <location>
        <begin position="217"/>
        <end position="226"/>
    </location>
</feature>
<keyword evidence="4" id="KW-1185">Reference proteome</keyword>
<evidence type="ECO:0000259" key="2">
    <source>
        <dbReference type="PROSITE" id="PS50042"/>
    </source>
</evidence>
<reference evidence="3" key="1">
    <citation type="journal article" date="2021" name="Cell">
        <title>Tracing the genetic footprints of vertebrate landing in non-teleost ray-finned fishes.</title>
        <authorList>
            <person name="Bi X."/>
            <person name="Wang K."/>
            <person name="Yang L."/>
            <person name="Pan H."/>
            <person name="Jiang H."/>
            <person name="Wei Q."/>
            <person name="Fang M."/>
            <person name="Yu H."/>
            <person name="Zhu C."/>
            <person name="Cai Y."/>
            <person name="He Y."/>
            <person name="Gan X."/>
            <person name="Zeng H."/>
            <person name="Yu D."/>
            <person name="Zhu Y."/>
            <person name="Jiang H."/>
            <person name="Qiu Q."/>
            <person name="Yang H."/>
            <person name="Zhang Y.E."/>
            <person name="Wang W."/>
            <person name="Zhu M."/>
            <person name="He S."/>
            <person name="Zhang G."/>
        </authorList>
    </citation>
    <scope>NUCLEOTIDE SEQUENCE</scope>
    <source>
        <strain evidence="3">Pddl_001</strain>
    </source>
</reference>
<dbReference type="EMBL" id="JAAWVQ010096484">
    <property type="protein sequence ID" value="MBN3280187.1"/>
    <property type="molecule type" value="Genomic_DNA"/>
</dbReference>
<name>A0ABS2Y0Y5_POLSP</name>
<dbReference type="SUPFAM" id="SSF51206">
    <property type="entry name" value="cAMP-binding domain-like"/>
    <property type="match status" value="1"/>
</dbReference>
<evidence type="ECO:0000313" key="4">
    <source>
        <dbReference type="Proteomes" id="UP001166093"/>
    </source>
</evidence>
<dbReference type="Proteomes" id="UP001166093">
    <property type="component" value="Unassembled WGS sequence"/>
</dbReference>
<dbReference type="CDD" id="cd00038">
    <property type="entry name" value="CAP_ED"/>
    <property type="match status" value="1"/>
</dbReference>
<comment type="caution">
    <text evidence="3">The sequence shown here is derived from an EMBL/GenBank/DDBJ whole genome shotgun (WGS) entry which is preliminary data.</text>
</comment>
<organism evidence="3 4">
    <name type="scientific">Polyodon spathula</name>
    <name type="common">North American paddlefish</name>
    <name type="synonym">Squalus spathula</name>
    <dbReference type="NCBI Taxonomy" id="7913"/>
    <lineage>
        <taxon>Eukaryota</taxon>
        <taxon>Metazoa</taxon>
        <taxon>Chordata</taxon>
        <taxon>Craniata</taxon>
        <taxon>Vertebrata</taxon>
        <taxon>Euteleostomi</taxon>
        <taxon>Actinopterygii</taxon>
        <taxon>Chondrostei</taxon>
        <taxon>Acipenseriformes</taxon>
        <taxon>Polyodontidae</taxon>
        <taxon>Polyodon</taxon>
    </lineage>
</organism>
<feature type="region of interest" description="Disordered" evidence="1">
    <location>
        <begin position="401"/>
        <end position="451"/>
    </location>
</feature>